<keyword evidence="2" id="KW-0479">Metal-binding</keyword>
<dbReference type="AlphaFoldDB" id="A0A1L7AFX3"/>
<evidence type="ECO:0000313" key="6">
    <source>
        <dbReference type="EMBL" id="APT57697.1"/>
    </source>
</evidence>
<dbReference type="RefSeq" id="WP_075798521.1">
    <property type="nucleotide sequence ID" value="NZ_CP015583.1"/>
</dbReference>
<dbReference type="EMBL" id="JAVVDO010000002">
    <property type="protein sequence ID" value="MDT8329760.1"/>
    <property type="molecule type" value="Genomic_DNA"/>
</dbReference>
<evidence type="ECO:0000256" key="2">
    <source>
        <dbReference type="ARBA" id="ARBA00022723"/>
    </source>
</evidence>
<dbReference type="Proteomes" id="UP000185494">
    <property type="component" value="Chromosome 1"/>
</dbReference>
<evidence type="ECO:0000256" key="1">
    <source>
        <dbReference type="ARBA" id="ARBA00001946"/>
    </source>
</evidence>
<organism evidence="6 8">
    <name type="scientific">Roseomonas gilardii</name>
    <dbReference type="NCBI Taxonomy" id="257708"/>
    <lineage>
        <taxon>Bacteria</taxon>
        <taxon>Pseudomonadati</taxon>
        <taxon>Pseudomonadota</taxon>
        <taxon>Alphaproteobacteria</taxon>
        <taxon>Acetobacterales</taxon>
        <taxon>Roseomonadaceae</taxon>
        <taxon>Roseomonas</taxon>
    </lineage>
</organism>
<dbReference type="Gene3D" id="3.90.79.10">
    <property type="entry name" value="Nucleoside Triphosphate Pyrophosphohydrolase"/>
    <property type="match status" value="1"/>
</dbReference>
<feature type="domain" description="Nudix hydrolase" evidence="5">
    <location>
        <begin position="9"/>
        <end position="141"/>
    </location>
</feature>
<reference evidence="6 8" key="1">
    <citation type="submission" date="2016-05" db="EMBL/GenBank/DDBJ databases">
        <title>Complete Genome and Methylome Analysis of Psychrotrophic Bacterial Isolates from Antarctic Lake Untersee.</title>
        <authorList>
            <person name="Fomenkov A."/>
            <person name="Akimov V.N."/>
            <person name="Vasilyeva L.V."/>
            <person name="Andersen D."/>
            <person name="Vincze T."/>
            <person name="Roberts R.J."/>
        </authorList>
    </citation>
    <scope>NUCLEOTIDE SEQUENCE [LARGE SCALE GENOMIC DNA]</scope>
    <source>
        <strain evidence="6 8">U14-5</strain>
    </source>
</reference>
<gene>
    <name evidence="6" type="ORF">RGI145_11860</name>
    <name evidence="7" type="ORF">RQ831_01770</name>
</gene>
<reference evidence="7 9" key="2">
    <citation type="journal article" date="2019" name="Microb. Pathog.">
        <title>Comparison of VITEK 2, MALDI-TOF MS, 16S rRNA gene sequencing, and whole-genome sequencing for identification of Roseomonas mucosa.</title>
        <authorList>
            <person name="Rudolph W.W."/>
            <person name="Gunzer F."/>
            <person name="Trauth M."/>
            <person name="Bunk B."/>
            <person name="Bigge R."/>
            <person name="Schrottner P."/>
        </authorList>
    </citation>
    <scope>NUCLEOTIDE SEQUENCE [LARGE SCALE GENOMIC DNA]</scope>
    <source>
        <strain evidence="7 9">DSM 103800</strain>
    </source>
</reference>
<sequence length="152" mass="16914">MSQKLKKKTRGRQYAALPIAEQAGETMVMLVTSRETHRWIIPKGWAEKGMAPHQLAAKEAYEEAGLVGEVQPEAVGSYCYSKRLRSGRDLPCQVQVFPMRVEKQLEDWPERRERETRWFTLSGAAELVGDAGLSALLLDLARPRGSTGGSTA</sequence>
<dbReference type="STRING" id="257708.RGI145_11860"/>
<evidence type="ECO:0000313" key="7">
    <source>
        <dbReference type="EMBL" id="MDT8329760.1"/>
    </source>
</evidence>
<dbReference type="SUPFAM" id="SSF55811">
    <property type="entry name" value="Nudix"/>
    <property type="match status" value="1"/>
</dbReference>
<dbReference type="GO" id="GO:0046872">
    <property type="term" value="F:metal ion binding"/>
    <property type="evidence" value="ECO:0007669"/>
    <property type="project" value="UniProtKB-KW"/>
</dbReference>
<dbReference type="Pfam" id="PF00293">
    <property type="entry name" value="NUDIX"/>
    <property type="match status" value="1"/>
</dbReference>
<dbReference type="InterPro" id="IPR047198">
    <property type="entry name" value="DDP-like_NUDIX"/>
</dbReference>
<dbReference type="GO" id="GO:0005737">
    <property type="term" value="C:cytoplasm"/>
    <property type="evidence" value="ECO:0007669"/>
    <property type="project" value="TreeGrafter"/>
</dbReference>
<protein>
    <submittedName>
        <fullName evidence="6">NUDIX hydrolase</fullName>
    </submittedName>
</protein>
<dbReference type="KEGG" id="rgi:RGI145_11860"/>
<evidence type="ECO:0000256" key="4">
    <source>
        <dbReference type="ARBA" id="ARBA00022842"/>
    </source>
</evidence>
<keyword evidence="3 6" id="KW-0378">Hydrolase</keyword>
<dbReference type="EMBL" id="CP015583">
    <property type="protein sequence ID" value="APT57697.1"/>
    <property type="molecule type" value="Genomic_DNA"/>
</dbReference>
<dbReference type="PROSITE" id="PS51462">
    <property type="entry name" value="NUDIX"/>
    <property type="match status" value="1"/>
</dbReference>
<name>A0A1L7AFX3_9PROT</name>
<evidence type="ECO:0000259" key="5">
    <source>
        <dbReference type="PROSITE" id="PS51462"/>
    </source>
</evidence>
<dbReference type="InterPro" id="IPR015797">
    <property type="entry name" value="NUDIX_hydrolase-like_dom_sf"/>
</dbReference>
<dbReference type="PANTHER" id="PTHR12629:SF0">
    <property type="entry name" value="DIPHOSPHOINOSITOL-POLYPHOSPHATE DIPHOSPHATASE"/>
    <property type="match status" value="1"/>
</dbReference>
<dbReference type="PANTHER" id="PTHR12629">
    <property type="entry name" value="DIPHOSPHOINOSITOL POLYPHOSPHATE PHOSPHOHYDROLASE"/>
    <property type="match status" value="1"/>
</dbReference>
<accession>A0A1L7AFX3</accession>
<dbReference type="CDD" id="cd04666">
    <property type="entry name" value="NUDIX_DIPP2_like_Nudt4"/>
    <property type="match status" value="1"/>
</dbReference>
<dbReference type="eggNOG" id="COG0494">
    <property type="taxonomic scope" value="Bacteria"/>
</dbReference>
<evidence type="ECO:0000313" key="8">
    <source>
        <dbReference type="Proteomes" id="UP000185494"/>
    </source>
</evidence>
<keyword evidence="9" id="KW-1185">Reference proteome</keyword>
<dbReference type="InterPro" id="IPR000086">
    <property type="entry name" value="NUDIX_hydrolase_dom"/>
</dbReference>
<keyword evidence="4" id="KW-0460">Magnesium</keyword>
<reference evidence="7" key="3">
    <citation type="submission" date="2023-09" db="EMBL/GenBank/DDBJ databases">
        <authorList>
            <person name="Schober I."/>
            <person name="Bunk B."/>
        </authorList>
    </citation>
    <scope>NUCLEOTIDE SEQUENCE</scope>
    <source>
        <strain evidence="7">DSM 103800</strain>
    </source>
</reference>
<evidence type="ECO:0000256" key="3">
    <source>
        <dbReference type="ARBA" id="ARBA00022801"/>
    </source>
</evidence>
<evidence type="ECO:0000313" key="9">
    <source>
        <dbReference type="Proteomes" id="UP001258945"/>
    </source>
</evidence>
<proteinExistence type="predicted"/>
<dbReference type="Proteomes" id="UP001258945">
    <property type="component" value="Unassembled WGS sequence"/>
</dbReference>
<comment type="cofactor">
    <cofactor evidence="1">
        <name>Mg(2+)</name>
        <dbReference type="ChEBI" id="CHEBI:18420"/>
    </cofactor>
</comment>
<dbReference type="GO" id="GO:0016462">
    <property type="term" value="F:pyrophosphatase activity"/>
    <property type="evidence" value="ECO:0007669"/>
    <property type="project" value="InterPro"/>
</dbReference>